<evidence type="ECO:0000313" key="3">
    <source>
        <dbReference type="Proteomes" id="UP001165565"/>
    </source>
</evidence>
<dbReference type="AlphaFoldDB" id="A0AA41Z8T6"/>
<comment type="caution">
    <text evidence="2">The sequence shown here is derived from an EMBL/GenBank/DDBJ whole genome shotgun (WGS) entry which is preliminary data.</text>
</comment>
<dbReference type="Gene3D" id="3.10.450.50">
    <property type="match status" value="1"/>
</dbReference>
<feature type="domain" description="SnoaL-like" evidence="1">
    <location>
        <begin position="10"/>
        <end position="110"/>
    </location>
</feature>
<dbReference type="Pfam" id="PF12680">
    <property type="entry name" value="SnoaL_2"/>
    <property type="match status" value="1"/>
</dbReference>
<dbReference type="Proteomes" id="UP001165565">
    <property type="component" value="Unassembled WGS sequence"/>
</dbReference>
<name>A0AA41Z8T6_9SPHN</name>
<accession>A0AA41Z8T6</accession>
<dbReference type="SUPFAM" id="SSF54427">
    <property type="entry name" value="NTF2-like"/>
    <property type="match status" value="1"/>
</dbReference>
<sequence length="119" mass="12531">MTDPNTIAHNYLAVWNEADDAARADRLFAGWSNDARYVDPLMKGDGREGIAAMIAAARAQFPGHAFTLAGTPDGYGNYVRFSWTLAADGPAVAAGTDVVRLDEAGRIAEVVGFLDGTAA</sequence>
<evidence type="ECO:0000259" key="1">
    <source>
        <dbReference type="Pfam" id="PF12680"/>
    </source>
</evidence>
<protein>
    <submittedName>
        <fullName evidence="2">Nuclear transport factor 2 family protein</fullName>
    </submittedName>
</protein>
<dbReference type="InterPro" id="IPR032710">
    <property type="entry name" value="NTF2-like_dom_sf"/>
</dbReference>
<dbReference type="RefSeq" id="WP_179511177.1">
    <property type="nucleotide sequence ID" value="NZ_JANFAU010000004.1"/>
</dbReference>
<keyword evidence="3" id="KW-1185">Reference proteome</keyword>
<organism evidence="2 3">
    <name type="scientific">Sphingomonas lycopersici</name>
    <dbReference type="NCBI Taxonomy" id="2951807"/>
    <lineage>
        <taxon>Bacteria</taxon>
        <taxon>Pseudomonadati</taxon>
        <taxon>Pseudomonadota</taxon>
        <taxon>Alphaproteobacteria</taxon>
        <taxon>Sphingomonadales</taxon>
        <taxon>Sphingomonadaceae</taxon>
        <taxon>Sphingomonas</taxon>
    </lineage>
</organism>
<dbReference type="InterPro" id="IPR037401">
    <property type="entry name" value="SnoaL-like"/>
</dbReference>
<proteinExistence type="predicted"/>
<reference evidence="2" key="1">
    <citation type="submission" date="2022-06" db="EMBL/GenBank/DDBJ databases">
        <title>Sphingomonas sp. nov. isolated from rhizosphere soil of tomato.</title>
        <authorList>
            <person name="Dong H."/>
            <person name="Gao R."/>
        </authorList>
    </citation>
    <scope>NUCLEOTIDE SEQUENCE</scope>
    <source>
        <strain evidence="2">MMSM24</strain>
    </source>
</reference>
<dbReference type="EMBL" id="JANFAV010000004">
    <property type="protein sequence ID" value="MCW6534897.1"/>
    <property type="molecule type" value="Genomic_DNA"/>
</dbReference>
<evidence type="ECO:0000313" key="2">
    <source>
        <dbReference type="EMBL" id="MCW6534897.1"/>
    </source>
</evidence>
<gene>
    <name evidence="2" type="ORF">NEE01_08880</name>
</gene>